<accession>A0A1B6NSE5</accession>
<organism evidence="1">
    <name type="scientific">marine sediment metagenome</name>
    <dbReference type="NCBI Taxonomy" id="412755"/>
    <lineage>
        <taxon>unclassified sequences</taxon>
        <taxon>metagenomes</taxon>
        <taxon>ecological metagenomes</taxon>
    </lineage>
</organism>
<dbReference type="EMBL" id="AYSL01001176">
    <property type="protein sequence ID" value="KTF06396.1"/>
    <property type="molecule type" value="Genomic_DNA"/>
</dbReference>
<protein>
    <submittedName>
        <fullName evidence="1">Uncharacterized protein</fullName>
    </submittedName>
</protein>
<feature type="non-terminal residue" evidence="1">
    <location>
        <position position="75"/>
    </location>
</feature>
<dbReference type="AlphaFoldDB" id="A0A1B6NSE5"/>
<proteinExistence type="predicted"/>
<comment type="caution">
    <text evidence="1">The sequence shown here is derived from an EMBL/GenBank/DDBJ whole genome shotgun (WGS) entry which is preliminary data.</text>
</comment>
<evidence type="ECO:0000313" key="1">
    <source>
        <dbReference type="EMBL" id="KTF06396.1"/>
    </source>
</evidence>
<name>A0A1B6NSE5_9ZZZZ</name>
<reference evidence="1" key="1">
    <citation type="submission" date="2013-11" db="EMBL/GenBank/DDBJ databases">
        <title>Microbial diversity, functional groups and degradation webs in Northern and Southern Mediterranean and Red Sea marine crude oil polluted sites.</title>
        <authorList>
            <person name="Daffonchio D."/>
            <person name="Mapelli F."/>
            <person name="Ferrer M."/>
            <person name="Richter M."/>
            <person name="Cherif A."/>
            <person name="Malkawi H.I."/>
            <person name="Yakimov M.M."/>
            <person name="Abdel-Fattah Y.R."/>
            <person name="Blaghen M."/>
            <person name="Golyshin P.N."/>
            <person name="Kalogerakis N."/>
            <person name="Boon N."/>
            <person name="Magagnini M."/>
            <person name="Fava F."/>
        </authorList>
    </citation>
    <scope>NUCLEOTIDE SEQUENCE</scope>
</reference>
<gene>
    <name evidence="1" type="ORF">MGSAQ_002108</name>
</gene>
<sequence>MASYPIGAQVRGDIDVVDINPDHIVLRDGRPQTLSFPTRATAPATANPTFEDVTEAAPTDASNAARQVIGSYLPK</sequence>